<protein>
    <submittedName>
        <fullName evidence="1">Uncharacterized protein</fullName>
    </submittedName>
</protein>
<proteinExistence type="predicted"/>
<gene>
    <name evidence="1" type="ORF">RUN39_v1_280010</name>
</gene>
<dbReference type="EMBL" id="LN899819">
    <property type="protein sequence ID" value="CUV11957.1"/>
    <property type="molecule type" value="Genomic_DNA"/>
</dbReference>
<organism evidence="1">
    <name type="scientific">Ralstonia solanacearum</name>
    <name type="common">Pseudomonas solanacearum</name>
    <dbReference type="NCBI Taxonomy" id="305"/>
    <lineage>
        <taxon>Bacteria</taxon>
        <taxon>Pseudomonadati</taxon>
        <taxon>Pseudomonadota</taxon>
        <taxon>Betaproteobacteria</taxon>
        <taxon>Burkholderiales</taxon>
        <taxon>Burkholderiaceae</taxon>
        <taxon>Ralstonia</taxon>
        <taxon>Ralstonia solanacearum species complex</taxon>
    </lineage>
</organism>
<name>A0A0S4TQ52_RALSL</name>
<dbReference type="AlphaFoldDB" id="A0A0S4TQ52"/>
<reference evidence="1" key="1">
    <citation type="submission" date="2015-10" db="EMBL/GenBank/DDBJ databases">
        <authorList>
            <person name="Gilbert D.G."/>
        </authorList>
    </citation>
    <scope>NUCLEOTIDE SEQUENCE</scope>
    <source>
        <strain evidence="1">Phyl III-seqv23</strain>
    </source>
</reference>
<accession>A0A0S4TQ52</accession>
<evidence type="ECO:0000313" key="1">
    <source>
        <dbReference type="EMBL" id="CUV11957.1"/>
    </source>
</evidence>
<sequence length="30" mass="3449">MSYGLIPQHPMLRVAIVRRFPKRIVEGLGN</sequence>